<sequence>MGRVHGKRLFSCCPDRDGENKRSLLEDLVMRRNSVRGIPRENFYRWELHDKMDERSDRKNPVWRESNSGTTGMDTGHFFLEEYRISSFKVAYGRVQL</sequence>
<comment type="caution">
    <text evidence="1">The sequence shown here is derived from an EMBL/GenBank/DDBJ whole genome shotgun (WGS) entry which is preliminary data.</text>
</comment>
<dbReference type="AlphaFoldDB" id="A0A8X6MCR7"/>
<name>A0A8X6MCR7_9ARAC</name>
<gene>
    <name evidence="1" type="ORF">TNIN_338221</name>
</gene>
<proteinExistence type="predicted"/>
<protein>
    <submittedName>
        <fullName evidence="1">Uncharacterized protein</fullName>
    </submittedName>
</protein>
<evidence type="ECO:0000313" key="1">
    <source>
        <dbReference type="EMBL" id="GFS41518.1"/>
    </source>
</evidence>
<reference evidence="1" key="1">
    <citation type="submission" date="2020-08" db="EMBL/GenBank/DDBJ databases">
        <title>Multicomponent nature underlies the extraordinary mechanical properties of spider dragline silk.</title>
        <authorList>
            <person name="Kono N."/>
            <person name="Nakamura H."/>
            <person name="Mori M."/>
            <person name="Yoshida Y."/>
            <person name="Ohtoshi R."/>
            <person name="Malay A.D."/>
            <person name="Moran D.A.P."/>
            <person name="Tomita M."/>
            <person name="Numata K."/>
            <person name="Arakawa K."/>
        </authorList>
    </citation>
    <scope>NUCLEOTIDE SEQUENCE</scope>
</reference>
<dbReference type="EMBL" id="BMAV01025446">
    <property type="protein sequence ID" value="GFS41518.1"/>
    <property type="molecule type" value="Genomic_DNA"/>
</dbReference>
<organism evidence="1 2">
    <name type="scientific">Trichonephila inaurata madagascariensis</name>
    <dbReference type="NCBI Taxonomy" id="2747483"/>
    <lineage>
        <taxon>Eukaryota</taxon>
        <taxon>Metazoa</taxon>
        <taxon>Ecdysozoa</taxon>
        <taxon>Arthropoda</taxon>
        <taxon>Chelicerata</taxon>
        <taxon>Arachnida</taxon>
        <taxon>Araneae</taxon>
        <taxon>Araneomorphae</taxon>
        <taxon>Entelegynae</taxon>
        <taxon>Araneoidea</taxon>
        <taxon>Nephilidae</taxon>
        <taxon>Trichonephila</taxon>
        <taxon>Trichonephila inaurata</taxon>
    </lineage>
</organism>
<evidence type="ECO:0000313" key="2">
    <source>
        <dbReference type="Proteomes" id="UP000886998"/>
    </source>
</evidence>
<dbReference type="Proteomes" id="UP000886998">
    <property type="component" value="Unassembled WGS sequence"/>
</dbReference>
<accession>A0A8X6MCR7</accession>
<keyword evidence="2" id="KW-1185">Reference proteome</keyword>